<name>A0A8H6HGW8_9AGAR</name>
<evidence type="ECO:0000256" key="1">
    <source>
        <dbReference type="SAM" id="MobiDB-lite"/>
    </source>
</evidence>
<keyword evidence="3" id="KW-1185">Reference proteome</keyword>
<evidence type="ECO:0000313" key="2">
    <source>
        <dbReference type="EMBL" id="KAF6746594.1"/>
    </source>
</evidence>
<feature type="region of interest" description="Disordered" evidence="1">
    <location>
        <begin position="1"/>
        <end position="27"/>
    </location>
</feature>
<reference evidence="2 3" key="1">
    <citation type="submission" date="2020-07" db="EMBL/GenBank/DDBJ databases">
        <title>Comparative genomics of pyrophilous fungi reveals a link between fire events and developmental genes.</title>
        <authorList>
            <consortium name="DOE Joint Genome Institute"/>
            <person name="Steindorff A.S."/>
            <person name="Carver A."/>
            <person name="Calhoun S."/>
            <person name="Stillman K."/>
            <person name="Liu H."/>
            <person name="Lipzen A."/>
            <person name="Pangilinan J."/>
            <person name="Labutti K."/>
            <person name="Bruns T.D."/>
            <person name="Grigoriev I.V."/>
        </authorList>
    </citation>
    <scope>NUCLEOTIDE SEQUENCE [LARGE SCALE GENOMIC DNA]</scope>
    <source>
        <strain evidence="2 3">CBS 144469</strain>
    </source>
</reference>
<dbReference type="AlphaFoldDB" id="A0A8H6HGW8"/>
<protein>
    <submittedName>
        <fullName evidence="2">Uncharacterized protein</fullName>
    </submittedName>
</protein>
<organism evidence="2 3">
    <name type="scientific">Ephemerocybe angulata</name>
    <dbReference type="NCBI Taxonomy" id="980116"/>
    <lineage>
        <taxon>Eukaryota</taxon>
        <taxon>Fungi</taxon>
        <taxon>Dikarya</taxon>
        <taxon>Basidiomycota</taxon>
        <taxon>Agaricomycotina</taxon>
        <taxon>Agaricomycetes</taxon>
        <taxon>Agaricomycetidae</taxon>
        <taxon>Agaricales</taxon>
        <taxon>Agaricineae</taxon>
        <taxon>Psathyrellaceae</taxon>
        <taxon>Ephemerocybe</taxon>
    </lineage>
</organism>
<dbReference type="Proteomes" id="UP000521943">
    <property type="component" value="Unassembled WGS sequence"/>
</dbReference>
<accession>A0A8H6HGW8</accession>
<feature type="compositionally biased region" description="Polar residues" evidence="1">
    <location>
        <begin position="1"/>
        <end position="12"/>
    </location>
</feature>
<dbReference type="EMBL" id="JACGCI010000091">
    <property type="protein sequence ID" value="KAF6746594.1"/>
    <property type="molecule type" value="Genomic_DNA"/>
</dbReference>
<sequence>MVSGARSPQSQYFKKRASIPPPPTLHPPIIRHRVHRQSSTLHSRPFRRHGLYREADLLHVVENNGWRSAFRLAEAHTSTSRPGRPLLPTYEHIPSSPSLCSASFDVQLIRISLRRQYPQWSCFVAEWRSWE</sequence>
<gene>
    <name evidence="2" type="ORF">DFP72DRAFT_1175575</name>
</gene>
<comment type="caution">
    <text evidence="2">The sequence shown here is derived from an EMBL/GenBank/DDBJ whole genome shotgun (WGS) entry which is preliminary data.</text>
</comment>
<proteinExistence type="predicted"/>
<evidence type="ECO:0000313" key="3">
    <source>
        <dbReference type="Proteomes" id="UP000521943"/>
    </source>
</evidence>